<evidence type="ECO:0000256" key="1">
    <source>
        <dbReference type="SAM" id="MobiDB-lite"/>
    </source>
</evidence>
<feature type="compositionally biased region" description="Polar residues" evidence="1">
    <location>
        <begin position="429"/>
        <end position="441"/>
    </location>
</feature>
<reference evidence="2" key="1">
    <citation type="submission" date="2018-06" db="EMBL/GenBank/DDBJ databases">
        <authorList>
            <person name="Zhirakovskaya E."/>
        </authorList>
    </citation>
    <scope>NUCLEOTIDE SEQUENCE</scope>
</reference>
<proteinExistence type="predicted"/>
<sequence length="482" mass="52990">MLVLAPTRFAWFLSIFVLIGGAGGIARAQPELSDVEITRPAVGLHTMLPVGVTRSSYVIAGRGSDRITLPGIAALVNLTDRQLSEPKTIRVVADSIIRDHLSAVSSLNVDPDGLGENRLELRTAKGRLLSRETREINGWPAEVFYLQIASLGGEDSAYGYAVFMPTETTVALFELQTTAGELARAKPYFELMVNSTRIVDPLAAEARRAMGVEAGLAFFQSLTADDFEAVIEQFGEDWRYERFLQASETADDQDAVELGYRRTRFALGTRGELKTGSGRGSSRPEDRQRGYLVFQEARILHGEQIIDVTAGYFVSPDRSQESWTIRQSIKSATDPAAQASGVVVETGVRSRSDLTISRVSGGGPVETIHPAIEGVGYISRAEVLLLPYLLMHKGAAGDYRFYAFNQAADRVTLRQDRFEAPTAERPTWRHTSSPAEGSPGQTAIYSGRMELIRAERGDGQVWEPITLRRLYDLWTAKGLPME</sequence>
<gene>
    <name evidence="2" type="ORF">MNBD_PLANCTO03-938</name>
</gene>
<feature type="region of interest" description="Disordered" evidence="1">
    <location>
        <begin position="422"/>
        <end position="441"/>
    </location>
</feature>
<dbReference type="AlphaFoldDB" id="A0A3B1DSW4"/>
<organism evidence="2">
    <name type="scientific">hydrothermal vent metagenome</name>
    <dbReference type="NCBI Taxonomy" id="652676"/>
    <lineage>
        <taxon>unclassified sequences</taxon>
        <taxon>metagenomes</taxon>
        <taxon>ecological metagenomes</taxon>
    </lineage>
</organism>
<evidence type="ECO:0000313" key="2">
    <source>
        <dbReference type="EMBL" id="VAX39254.1"/>
    </source>
</evidence>
<accession>A0A3B1DSW4</accession>
<dbReference type="EMBL" id="UOGK01000213">
    <property type="protein sequence ID" value="VAX39254.1"/>
    <property type="molecule type" value="Genomic_DNA"/>
</dbReference>
<name>A0A3B1DSW4_9ZZZZ</name>
<protein>
    <submittedName>
        <fullName evidence="2">Uncharacterized protein</fullName>
    </submittedName>
</protein>